<keyword evidence="15" id="KW-1185">Reference proteome</keyword>
<dbReference type="PRINTS" id="PR01064">
    <property type="entry name" value="OREXINR"/>
</dbReference>
<dbReference type="SMART" id="SM01381">
    <property type="entry name" value="7TM_GPCR_Srsx"/>
    <property type="match status" value="1"/>
</dbReference>
<evidence type="ECO:0000256" key="10">
    <source>
        <dbReference type="SAM" id="MobiDB-lite"/>
    </source>
</evidence>
<evidence type="ECO:0000256" key="7">
    <source>
        <dbReference type="ARBA" id="ARBA00023170"/>
    </source>
</evidence>
<dbReference type="PROSITE" id="PS50262">
    <property type="entry name" value="G_PROTEIN_RECEP_F1_2"/>
    <property type="match status" value="1"/>
</dbReference>
<dbReference type="PRINTS" id="PR00237">
    <property type="entry name" value="GPCRRHODOPSN"/>
</dbReference>
<feature type="transmembrane region" description="Helical" evidence="11">
    <location>
        <begin position="290"/>
        <end position="307"/>
    </location>
</feature>
<keyword evidence="6 11" id="KW-0472">Membrane</keyword>
<keyword evidence="4 11" id="KW-1133">Transmembrane helix</keyword>
<keyword evidence="8 9" id="KW-0807">Transducer</keyword>
<feature type="transmembrane region" description="Helical" evidence="11">
    <location>
        <begin position="216"/>
        <end position="235"/>
    </location>
</feature>
<evidence type="ECO:0000256" key="4">
    <source>
        <dbReference type="ARBA" id="ARBA00022989"/>
    </source>
</evidence>
<dbReference type="GO" id="GO:0005886">
    <property type="term" value="C:plasma membrane"/>
    <property type="evidence" value="ECO:0007669"/>
    <property type="project" value="TreeGrafter"/>
</dbReference>
<feature type="signal peptide" evidence="12">
    <location>
        <begin position="1"/>
        <end position="33"/>
    </location>
</feature>
<dbReference type="GO" id="GO:0016499">
    <property type="term" value="F:orexin receptor activity"/>
    <property type="evidence" value="ECO:0007669"/>
    <property type="project" value="InterPro"/>
</dbReference>
<evidence type="ECO:0000259" key="13">
    <source>
        <dbReference type="PROSITE" id="PS50262"/>
    </source>
</evidence>
<organism evidence="14 15">
    <name type="scientific">Hermetia illucens</name>
    <name type="common">Black soldier fly</name>
    <dbReference type="NCBI Taxonomy" id="343691"/>
    <lineage>
        <taxon>Eukaryota</taxon>
        <taxon>Metazoa</taxon>
        <taxon>Ecdysozoa</taxon>
        <taxon>Arthropoda</taxon>
        <taxon>Hexapoda</taxon>
        <taxon>Insecta</taxon>
        <taxon>Pterygota</taxon>
        <taxon>Neoptera</taxon>
        <taxon>Endopterygota</taxon>
        <taxon>Diptera</taxon>
        <taxon>Brachycera</taxon>
        <taxon>Stratiomyomorpha</taxon>
        <taxon>Stratiomyidae</taxon>
        <taxon>Hermetiinae</taxon>
        <taxon>Hermetia</taxon>
    </lineage>
</organism>
<dbReference type="SUPFAM" id="SSF81321">
    <property type="entry name" value="Family A G protein-coupled receptor-like"/>
    <property type="match status" value="1"/>
</dbReference>
<comment type="subcellular location">
    <subcellularLocation>
        <location evidence="1">Membrane</location>
        <topology evidence="1">Multi-pass membrane protein</topology>
    </subcellularLocation>
</comment>
<evidence type="ECO:0000256" key="12">
    <source>
        <dbReference type="SAM" id="SignalP"/>
    </source>
</evidence>
<dbReference type="GO" id="GO:0007631">
    <property type="term" value="P:feeding behavior"/>
    <property type="evidence" value="ECO:0007669"/>
    <property type="project" value="InterPro"/>
</dbReference>
<evidence type="ECO:0000256" key="5">
    <source>
        <dbReference type="ARBA" id="ARBA00023040"/>
    </source>
</evidence>
<dbReference type="PROSITE" id="PS00237">
    <property type="entry name" value="G_PROTEIN_RECEP_F1_1"/>
    <property type="match status" value="1"/>
</dbReference>
<sequence length="566" mass="64636">MGNTNDMKKNYLWKSVTLLWLFFIINEYNGVEGSGNAELINHRNIETHGDNRSRNPGHLPLINSDQLASHIDKSIYRRTKNKDGEQHTRITARHFNKRSSGEFNLSLSSAGELTTNFDTATIDQADMATDYPSELGALNDSQAIDHNETCVGDALYCNLTYEEYIELVYDYIYPTTTEWIFICLHSIVFIMGLVGNALVCIAVYTNYSMRTVTNIFIVNLAVADFFVILFCLPPTVVWDVTETWFMGEAMCKVVIYFQTVSVTVSVLTLTFISVDRWYAICFPLRYRTTIGRAMASVAFIWIVALISDIPEFLVLTTQQKPLRFGVDLFTQCVATWDRETEKNLYITRFAVLYTLPLLLMTVAYFKIVRVLWKSDTIPGHRESRNHQYTCADLRGTCLPAANTSTMGQLRARRKAAKMLVAIVVMFAGCYFPVNVLNILRYTVNLGQSEVVAVVSLFSHWLCYANSAVNPVIYNFMSAKFRREFRNALEKCRCSRVRVEDRSLNHSTPRINNISPSTRSNYHLTSVRDITRDMSRQTVQTNFIENCGNGHSTTTPMLNHSKNERYS</sequence>
<feature type="domain" description="G-protein coupled receptors family 1 profile" evidence="13">
    <location>
        <begin position="195"/>
        <end position="473"/>
    </location>
</feature>
<feature type="chain" id="PRO_5030706287" description="G-protein coupled receptors family 1 profile domain-containing protein" evidence="12">
    <location>
        <begin position="34"/>
        <end position="566"/>
    </location>
</feature>
<dbReference type="InParanoid" id="A0A7R8UYE5"/>
<dbReference type="Gene3D" id="1.20.1070.10">
    <property type="entry name" value="Rhodopsin 7-helix transmembrane proteins"/>
    <property type="match status" value="1"/>
</dbReference>
<evidence type="ECO:0000256" key="8">
    <source>
        <dbReference type="ARBA" id="ARBA00023224"/>
    </source>
</evidence>
<dbReference type="PANTHER" id="PTHR45695">
    <property type="entry name" value="LEUCOKININ RECEPTOR-RELATED"/>
    <property type="match status" value="1"/>
</dbReference>
<dbReference type="EMBL" id="LR899012">
    <property type="protein sequence ID" value="CAD7089440.1"/>
    <property type="molecule type" value="Genomic_DNA"/>
</dbReference>
<evidence type="ECO:0000313" key="15">
    <source>
        <dbReference type="Proteomes" id="UP000594454"/>
    </source>
</evidence>
<dbReference type="AlphaFoldDB" id="A0A7R8UYE5"/>
<evidence type="ECO:0000313" key="14">
    <source>
        <dbReference type="EMBL" id="CAD7089440.1"/>
    </source>
</evidence>
<dbReference type="Proteomes" id="UP000594454">
    <property type="component" value="Chromosome 4"/>
</dbReference>
<evidence type="ECO:0000256" key="6">
    <source>
        <dbReference type="ARBA" id="ARBA00023136"/>
    </source>
</evidence>
<gene>
    <name evidence="14" type="ORF">HERILL_LOCUS11988</name>
</gene>
<keyword evidence="12" id="KW-0732">Signal</keyword>
<dbReference type="OMA" id="ETINIWI"/>
<keyword evidence="5 9" id="KW-0297">G-protein coupled receptor</keyword>
<feature type="transmembrane region" description="Helical" evidence="11">
    <location>
        <begin position="255"/>
        <end position="278"/>
    </location>
</feature>
<accession>A0A7R8UYE5</accession>
<keyword evidence="7 9" id="KW-0675">Receptor</keyword>
<dbReference type="OrthoDB" id="5987936at2759"/>
<feature type="transmembrane region" description="Helical" evidence="11">
    <location>
        <begin position="451"/>
        <end position="475"/>
    </location>
</feature>
<reference evidence="14 15" key="1">
    <citation type="submission" date="2020-11" db="EMBL/GenBank/DDBJ databases">
        <authorList>
            <person name="Wallbank WR R."/>
            <person name="Pardo Diaz C."/>
            <person name="Kozak K."/>
            <person name="Martin S."/>
            <person name="Jiggins C."/>
            <person name="Moest M."/>
            <person name="Warren A I."/>
            <person name="Generalovic N T."/>
            <person name="Byers J.R.P. K."/>
            <person name="Montejo-Kovacevich G."/>
            <person name="Yen C E."/>
        </authorList>
    </citation>
    <scope>NUCLEOTIDE SEQUENCE [LARGE SCALE GENOMIC DNA]</scope>
</reference>
<feature type="transmembrane region" description="Helical" evidence="11">
    <location>
        <begin position="418"/>
        <end position="439"/>
    </location>
</feature>
<proteinExistence type="inferred from homology"/>
<evidence type="ECO:0000256" key="2">
    <source>
        <dbReference type="ARBA" id="ARBA00010663"/>
    </source>
</evidence>
<dbReference type="FunCoup" id="A0A7R8UYE5">
    <property type="interactions" value="75"/>
</dbReference>
<evidence type="ECO:0000256" key="9">
    <source>
        <dbReference type="RuleBase" id="RU000688"/>
    </source>
</evidence>
<dbReference type="PANTHER" id="PTHR45695:SF15">
    <property type="entry name" value="OPSIN RH2"/>
    <property type="match status" value="1"/>
</dbReference>
<evidence type="ECO:0000256" key="11">
    <source>
        <dbReference type="SAM" id="Phobius"/>
    </source>
</evidence>
<feature type="transmembrane region" description="Helical" evidence="11">
    <location>
        <begin position="179"/>
        <end position="204"/>
    </location>
</feature>
<name>A0A7R8UYE5_HERIL</name>
<evidence type="ECO:0000256" key="3">
    <source>
        <dbReference type="ARBA" id="ARBA00022692"/>
    </source>
</evidence>
<protein>
    <recommendedName>
        <fullName evidence="13">G-protein coupled receptors family 1 profile domain-containing protein</fullName>
    </recommendedName>
</protein>
<keyword evidence="3 9" id="KW-0812">Transmembrane</keyword>
<comment type="similarity">
    <text evidence="2 9">Belongs to the G-protein coupled receptor 1 family.</text>
</comment>
<dbReference type="InterPro" id="IPR017452">
    <property type="entry name" value="GPCR_Rhodpsn_7TM"/>
</dbReference>
<dbReference type="InterPro" id="IPR000276">
    <property type="entry name" value="GPCR_Rhodpsn"/>
</dbReference>
<feature type="region of interest" description="Disordered" evidence="10">
    <location>
        <begin position="547"/>
        <end position="566"/>
    </location>
</feature>
<dbReference type="Pfam" id="PF00001">
    <property type="entry name" value="7tm_1"/>
    <property type="match status" value="1"/>
</dbReference>
<feature type="transmembrane region" description="Helical" evidence="11">
    <location>
        <begin position="345"/>
        <end position="365"/>
    </location>
</feature>
<feature type="compositionally biased region" description="Polar residues" evidence="10">
    <location>
        <begin position="547"/>
        <end position="559"/>
    </location>
</feature>
<dbReference type="InterPro" id="IPR000204">
    <property type="entry name" value="Orexin_rcpt"/>
</dbReference>
<evidence type="ECO:0000256" key="1">
    <source>
        <dbReference type="ARBA" id="ARBA00004141"/>
    </source>
</evidence>